<name>A0A9W6ZQI9_9STRA</name>
<sequence length="315" mass="35213">MRNMAMGAKSSDSNYSGMPAAEDKRPSMFVSVLHLLVLASLLLFVVGGMIFKGDWADFGLPPSFVDCCAGLHVAIGFFCWWFPPLGVISIGYQIADSQGLNEGISGHGAEPVEATIGDCLEYVIGFAICYLAHTTLPLHTLDPQIYISRVKKFFWLRWTSEPIKPGIRKSILHVVLVLLCASYFFVGLNWIKQDNNEVEILSKYRQYTRCCSNIHVSLGPPCWFNPPLLVGFLWYQLAEPSRWNSEGTLYGGIVVEYLIGICMAITAHRVKPLWTLNPKLICKRCSNLIWARWGIEEEEKAERQESGNSQGSGVV</sequence>
<proteinExistence type="predicted"/>
<keyword evidence="1" id="KW-0472">Membrane</keyword>
<keyword evidence="3" id="KW-1185">Reference proteome</keyword>
<evidence type="ECO:0000313" key="2">
    <source>
        <dbReference type="EMBL" id="GMH58647.1"/>
    </source>
</evidence>
<dbReference type="OrthoDB" id="192609at2759"/>
<gene>
    <name evidence="2" type="ORF">TrLO_g10921</name>
</gene>
<dbReference type="Proteomes" id="UP001165122">
    <property type="component" value="Unassembled WGS sequence"/>
</dbReference>
<feature type="transmembrane region" description="Helical" evidence="1">
    <location>
        <begin position="63"/>
        <end position="82"/>
    </location>
</feature>
<reference evidence="3" key="1">
    <citation type="journal article" date="2023" name="Commun. Biol.">
        <title>Genome analysis of Parmales, the sister group of diatoms, reveals the evolutionary specialization of diatoms from phago-mixotrophs to photoautotrophs.</title>
        <authorList>
            <person name="Ban H."/>
            <person name="Sato S."/>
            <person name="Yoshikawa S."/>
            <person name="Yamada K."/>
            <person name="Nakamura Y."/>
            <person name="Ichinomiya M."/>
            <person name="Sato N."/>
            <person name="Blanc-Mathieu R."/>
            <person name="Endo H."/>
            <person name="Kuwata A."/>
            <person name="Ogata H."/>
        </authorList>
    </citation>
    <scope>NUCLEOTIDE SEQUENCE [LARGE SCALE GENOMIC DNA]</scope>
    <source>
        <strain evidence="3">NIES 3700</strain>
    </source>
</reference>
<organism evidence="2 3">
    <name type="scientific">Triparma laevis f. longispina</name>
    <dbReference type="NCBI Taxonomy" id="1714387"/>
    <lineage>
        <taxon>Eukaryota</taxon>
        <taxon>Sar</taxon>
        <taxon>Stramenopiles</taxon>
        <taxon>Ochrophyta</taxon>
        <taxon>Bolidophyceae</taxon>
        <taxon>Parmales</taxon>
        <taxon>Triparmaceae</taxon>
        <taxon>Triparma</taxon>
    </lineage>
</organism>
<feature type="transmembrane region" description="Helical" evidence="1">
    <location>
        <begin position="171"/>
        <end position="191"/>
    </location>
</feature>
<accession>A0A9W6ZQI9</accession>
<evidence type="ECO:0000313" key="3">
    <source>
        <dbReference type="Proteomes" id="UP001165122"/>
    </source>
</evidence>
<evidence type="ECO:0000256" key="1">
    <source>
        <dbReference type="SAM" id="Phobius"/>
    </source>
</evidence>
<dbReference type="EMBL" id="BRXW01000480">
    <property type="protein sequence ID" value="GMH58647.1"/>
    <property type="molecule type" value="Genomic_DNA"/>
</dbReference>
<feature type="transmembrane region" description="Helical" evidence="1">
    <location>
        <begin position="28"/>
        <end position="51"/>
    </location>
</feature>
<keyword evidence="1" id="KW-1133">Transmembrane helix</keyword>
<keyword evidence="1" id="KW-0812">Transmembrane</keyword>
<dbReference type="AlphaFoldDB" id="A0A9W6ZQI9"/>
<protein>
    <submittedName>
        <fullName evidence="2">Uncharacterized protein</fullName>
    </submittedName>
</protein>
<comment type="caution">
    <text evidence="2">The sequence shown here is derived from an EMBL/GenBank/DDBJ whole genome shotgun (WGS) entry which is preliminary data.</text>
</comment>